<dbReference type="InterPro" id="IPR007060">
    <property type="entry name" value="FtsL/DivIC"/>
</dbReference>
<name>A0A081BH20_9LACO</name>
<protein>
    <submittedName>
        <fullName evidence="3">Septum formation initiator</fullName>
    </submittedName>
</protein>
<dbReference type="EMBL" id="BBJM01000005">
    <property type="protein sequence ID" value="GAK47338.1"/>
    <property type="molecule type" value="Genomic_DNA"/>
</dbReference>
<dbReference type="RefSeq" id="WP_081919864.1">
    <property type="nucleotide sequence ID" value="NZ_BBAZ01000005.1"/>
</dbReference>
<dbReference type="GO" id="GO:0051301">
    <property type="term" value="P:cell division"/>
    <property type="evidence" value="ECO:0007669"/>
    <property type="project" value="InterPro"/>
</dbReference>
<feature type="transmembrane region" description="Helical" evidence="2">
    <location>
        <begin position="40"/>
        <end position="60"/>
    </location>
</feature>
<evidence type="ECO:0000256" key="2">
    <source>
        <dbReference type="SAM" id="Phobius"/>
    </source>
</evidence>
<dbReference type="eggNOG" id="COG2919">
    <property type="taxonomic scope" value="Bacteria"/>
</dbReference>
<dbReference type="PANTHER" id="PTHR40027">
    <property type="entry name" value="CELL DIVISION PROTEIN DIVIC"/>
    <property type="match status" value="1"/>
</dbReference>
<dbReference type="AlphaFoldDB" id="A0A081BH20"/>
<keyword evidence="2" id="KW-0472">Membrane</keyword>
<sequence>MMKEQKVRHLENDYIRRFRETTATVAGGGQHMSKRRKKRAMIILGVFFFFVLVFSIQIIYSKINLNSVQTELVTSKKELAKQKKTNVDLKEEVKLLHNKDYMEKLIRSKYLYTKTGETVYSFPNDH</sequence>
<evidence type="ECO:0000313" key="4">
    <source>
        <dbReference type="Proteomes" id="UP000028700"/>
    </source>
</evidence>
<accession>A0A081BH20</accession>
<comment type="caution">
    <text evidence="3">The sequence shown here is derived from an EMBL/GenBank/DDBJ whole genome shotgun (WGS) entry which is preliminary data.</text>
</comment>
<keyword evidence="2" id="KW-0812">Transmembrane</keyword>
<proteinExistence type="predicted"/>
<keyword evidence="1" id="KW-0175">Coiled coil</keyword>
<dbReference type="InterPro" id="IPR039076">
    <property type="entry name" value="DivIC"/>
</dbReference>
<evidence type="ECO:0000256" key="1">
    <source>
        <dbReference type="SAM" id="Coils"/>
    </source>
</evidence>
<organism evidence="3 4">
    <name type="scientific">Secundilactobacillus oryzae JCM 18671</name>
    <dbReference type="NCBI Taxonomy" id="1291743"/>
    <lineage>
        <taxon>Bacteria</taxon>
        <taxon>Bacillati</taxon>
        <taxon>Bacillota</taxon>
        <taxon>Bacilli</taxon>
        <taxon>Lactobacillales</taxon>
        <taxon>Lactobacillaceae</taxon>
        <taxon>Secundilactobacillus</taxon>
    </lineage>
</organism>
<evidence type="ECO:0000313" key="3">
    <source>
        <dbReference type="EMBL" id="GAK47338.1"/>
    </source>
</evidence>
<dbReference type="Proteomes" id="UP000028700">
    <property type="component" value="Unassembled WGS sequence"/>
</dbReference>
<dbReference type="STRING" id="1291743.LOSG293_050080"/>
<keyword evidence="2" id="KW-1133">Transmembrane helix</keyword>
<keyword evidence="4" id="KW-1185">Reference proteome</keyword>
<dbReference type="PANTHER" id="PTHR40027:SF1">
    <property type="entry name" value="CELL DIVISION PROTEIN DIVIC"/>
    <property type="match status" value="1"/>
</dbReference>
<reference evidence="3" key="1">
    <citation type="journal article" date="2014" name="Genome Announc.">
        <title>Draft Genome Sequence of Lactobacillus oryzae Strain SG293T.</title>
        <authorList>
            <person name="Tanizawa Y."/>
            <person name="Fujisawa T."/>
            <person name="Mochizuki T."/>
            <person name="Kaminuma E."/>
            <person name="Nakamura Y."/>
            <person name="Tohno M."/>
        </authorList>
    </citation>
    <scope>NUCLEOTIDE SEQUENCE [LARGE SCALE GENOMIC DNA]</scope>
    <source>
        <strain evidence="3">SG293</strain>
    </source>
</reference>
<dbReference type="OrthoDB" id="2151746at2"/>
<feature type="coiled-coil region" evidence="1">
    <location>
        <begin position="72"/>
        <end position="99"/>
    </location>
</feature>
<dbReference type="Pfam" id="PF04977">
    <property type="entry name" value="DivIC"/>
    <property type="match status" value="1"/>
</dbReference>
<gene>
    <name evidence="3" type="ORF">LOSG293_050080</name>
</gene>